<keyword evidence="2" id="KW-1185">Reference proteome</keyword>
<dbReference type="EMBL" id="JAIZAY010000004">
    <property type="protein sequence ID" value="KAJ8042576.1"/>
    <property type="molecule type" value="Genomic_DNA"/>
</dbReference>
<evidence type="ECO:0000313" key="1">
    <source>
        <dbReference type="EMBL" id="KAJ8042576.1"/>
    </source>
</evidence>
<accession>A0A9Q1CCU1</accession>
<proteinExistence type="predicted"/>
<comment type="caution">
    <text evidence="1">The sequence shown here is derived from an EMBL/GenBank/DDBJ whole genome shotgun (WGS) entry which is preliminary data.</text>
</comment>
<dbReference type="Proteomes" id="UP001152320">
    <property type="component" value="Chromosome 4"/>
</dbReference>
<evidence type="ECO:0000313" key="2">
    <source>
        <dbReference type="Proteomes" id="UP001152320"/>
    </source>
</evidence>
<organism evidence="1 2">
    <name type="scientific">Holothuria leucospilota</name>
    <name type="common">Black long sea cucumber</name>
    <name type="synonym">Mertensiothuria leucospilota</name>
    <dbReference type="NCBI Taxonomy" id="206669"/>
    <lineage>
        <taxon>Eukaryota</taxon>
        <taxon>Metazoa</taxon>
        <taxon>Echinodermata</taxon>
        <taxon>Eleutherozoa</taxon>
        <taxon>Echinozoa</taxon>
        <taxon>Holothuroidea</taxon>
        <taxon>Aspidochirotacea</taxon>
        <taxon>Aspidochirotida</taxon>
        <taxon>Holothuriidae</taxon>
        <taxon>Holothuria</taxon>
    </lineage>
</organism>
<name>A0A9Q1CCU1_HOLLE</name>
<sequence length="63" mass="6897">MIKLQEIFGTGELKEKFGSLLPTCLATKISLPTGSKESSKMRQNGCSVLCYLRIFADNSDSPL</sequence>
<protein>
    <submittedName>
        <fullName evidence="1">Uncharacterized protein</fullName>
    </submittedName>
</protein>
<gene>
    <name evidence="1" type="ORF">HOLleu_09357</name>
</gene>
<dbReference type="AlphaFoldDB" id="A0A9Q1CCU1"/>
<reference evidence="1" key="1">
    <citation type="submission" date="2021-10" db="EMBL/GenBank/DDBJ databases">
        <title>Tropical sea cucumber genome reveals ecological adaptation and Cuvierian tubules defense mechanism.</title>
        <authorList>
            <person name="Chen T."/>
        </authorList>
    </citation>
    <scope>NUCLEOTIDE SEQUENCE</scope>
    <source>
        <strain evidence="1">Nanhai2018</strain>
        <tissue evidence="1">Muscle</tissue>
    </source>
</reference>